<dbReference type="GO" id="GO:0030170">
    <property type="term" value="F:pyridoxal phosphate binding"/>
    <property type="evidence" value="ECO:0007669"/>
    <property type="project" value="InterPro"/>
</dbReference>
<dbReference type="OrthoDB" id="581532at2"/>
<dbReference type="GO" id="GO:0030151">
    <property type="term" value="F:molybdenum ion binding"/>
    <property type="evidence" value="ECO:0007669"/>
    <property type="project" value="InterPro"/>
</dbReference>
<dbReference type="InterPro" id="IPR052716">
    <property type="entry name" value="MOSC_domain"/>
</dbReference>
<evidence type="ECO:0000313" key="2">
    <source>
        <dbReference type="EMBL" id="AUM13022.1"/>
    </source>
</evidence>
<organism evidence="2 3">
    <name type="scientific">Ketobacter alkanivorans</name>
    <dbReference type="NCBI Taxonomy" id="1917421"/>
    <lineage>
        <taxon>Bacteria</taxon>
        <taxon>Pseudomonadati</taxon>
        <taxon>Pseudomonadota</taxon>
        <taxon>Gammaproteobacteria</taxon>
        <taxon>Pseudomonadales</taxon>
        <taxon>Ketobacteraceae</taxon>
        <taxon>Ketobacter</taxon>
    </lineage>
</organism>
<dbReference type="KEGG" id="kak:Kalk_11570"/>
<dbReference type="Pfam" id="PF03476">
    <property type="entry name" value="MOSC_N"/>
    <property type="match status" value="1"/>
</dbReference>
<dbReference type="InterPro" id="IPR011037">
    <property type="entry name" value="Pyrv_Knase-like_insert_dom_sf"/>
</dbReference>
<keyword evidence="3" id="KW-1185">Reference proteome</keyword>
<dbReference type="Pfam" id="PF03473">
    <property type="entry name" value="MOSC"/>
    <property type="match status" value="1"/>
</dbReference>
<dbReference type="SUPFAM" id="SSF141673">
    <property type="entry name" value="MOSC N-terminal domain-like"/>
    <property type="match status" value="1"/>
</dbReference>
<name>A0A2K9LL66_9GAMM</name>
<dbReference type="InterPro" id="IPR005302">
    <property type="entry name" value="MoCF_Sase_C"/>
</dbReference>
<dbReference type="Proteomes" id="UP000235116">
    <property type="component" value="Chromosome"/>
</dbReference>
<proteinExistence type="predicted"/>
<dbReference type="AlphaFoldDB" id="A0A2K9LL66"/>
<reference evidence="3" key="1">
    <citation type="submission" date="2017-08" db="EMBL/GenBank/DDBJ databases">
        <title>Direct submision.</title>
        <authorList>
            <person name="Kim S.-J."/>
            <person name="Rhee S.-K."/>
        </authorList>
    </citation>
    <scope>NUCLEOTIDE SEQUENCE [LARGE SCALE GENOMIC DNA]</scope>
    <source>
        <strain evidence="3">GI5</strain>
    </source>
</reference>
<dbReference type="PROSITE" id="PS51340">
    <property type="entry name" value="MOSC"/>
    <property type="match status" value="1"/>
</dbReference>
<dbReference type="Gene3D" id="2.40.33.20">
    <property type="entry name" value="PK beta-barrel domain-like"/>
    <property type="match status" value="1"/>
</dbReference>
<dbReference type="PANTHER" id="PTHR36930">
    <property type="entry name" value="METAL-SULFUR CLUSTER BIOSYNTHESIS PROTEINS YUAD-RELATED"/>
    <property type="match status" value="1"/>
</dbReference>
<evidence type="ECO:0000313" key="3">
    <source>
        <dbReference type="Proteomes" id="UP000235116"/>
    </source>
</evidence>
<dbReference type="RefSeq" id="WP_101894401.1">
    <property type="nucleotide sequence ID" value="NZ_CP022684.1"/>
</dbReference>
<sequence length="323" mass="35751">MSITVGTVKELWRYPVKSMVGQTTSTATITESGMLGDRGWIVRDDTINENVVVRTLPKLLLFAAEYLQEPVGNAIPNVRITFPDGTQADSSAPDINNKLSAALGKSVSLWPLQSSRNWRHYRLSGVMGSKEMKRMFASKELPDFSSISWKLLTELMIFSTPLGRYHDVYPLHVVTTGALSKMKELEPGADFGPHRFRPNLVIESNEGVVDFDDFSWVGGKLSIGSNVVIQCESRTVRCSMPAQPQFNCAKDSSVLRSINSHTQRHFGINASVLKQGQIKVGDEVRWEPGKDSALSKKLDGVSGYLKNKVSHSLLNAIDLIVKK</sequence>
<gene>
    <name evidence="2" type="ORF">Kalk_11570</name>
</gene>
<feature type="domain" description="MOSC" evidence="1">
    <location>
        <begin position="139"/>
        <end position="287"/>
    </location>
</feature>
<accession>A0A2K9LL66</accession>
<dbReference type="EMBL" id="CP022684">
    <property type="protein sequence ID" value="AUM13022.1"/>
    <property type="molecule type" value="Genomic_DNA"/>
</dbReference>
<evidence type="ECO:0000259" key="1">
    <source>
        <dbReference type="PROSITE" id="PS51340"/>
    </source>
</evidence>
<dbReference type="PANTHER" id="PTHR36930:SF1">
    <property type="entry name" value="MOSC DOMAIN-CONTAINING PROTEIN"/>
    <property type="match status" value="1"/>
</dbReference>
<dbReference type="SUPFAM" id="SSF50800">
    <property type="entry name" value="PK beta-barrel domain-like"/>
    <property type="match status" value="1"/>
</dbReference>
<protein>
    <recommendedName>
        <fullName evidence="1">MOSC domain-containing protein</fullName>
    </recommendedName>
</protein>
<dbReference type="GO" id="GO:0003824">
    <property type="term" value="F:catalytic activity"/>
    <property type="evidence" value="ECO:0007669"/>
    <property type="project" value="InterPro"/>
</dbReference>
<dbReference type="InterPro" id="IPR005303">
    <property type="entry name" value="MOCOS_middle"/>
</dbReference>